<evidence type="ECO:0000256" key="8">
    <source>
        <dbReference type="ARBA" id="ARBA00022932"/>
    </source>
</evidence>
<dbReference type="GO" id="GO:0003676">
    <property type="term" value="F:nucleic acid binding"/>
    <property type="evidence" value="ECO:0007669"/>
    <property type="project" value="InterPro"/>
</dbReference>
<keyword evidence="3" id="KW-0255">Endonuclease</keyword>
<dbReference type="InterPro" id="IPR036397">
    <property type="entry name" value="RNaseH_sf"/>
</dbReference>
<dbReference type="InterPro" id="IPR039537">
    <property type="entry name" value="Retrotran_Ty1/copia-like"/>
</dbReference>
<evidence type="ECO:0000256" key="6">
    <source>
        <dbReference type="ARBA" id="ARBA00022908"/>
    </source>
</evidence>
<proteinExistence type="predicted"/>
<dbReference type="SUPFAM" id="SSF53098">
    <property type="entry name" value="Ribonuclease H-like"/>
    <property type="match status" value="1"/>
</dbReference>
<keyword evidence="7" id="KW-0695">RNA-directed DNA polymerase</keyword>
<evidence type="ECO:0000256" key="7">
    <source>
        <dbReference type="ARBA" id="ARBA00022918"/>
    </source>
</evidence>
<dbReference type="GO" id="GO:0015074">
    <property type="term" value="P:DNA integration"/>
    <property type="evidence" value="ECO:0007669"/>
    <property type="project" value="UniProtKB-KW"/>
</dbReference>
<name>A0A485KFY9_9STRA</name>
<keyword evidence="14" id="KW-1185">Reference proteome</keyword>
<dbReference type="AlphaFoldDB" id="A0A485KFY9"/>
<feature type="compositionally biased region" description="Polar residues" evidence="10">
    <location>
        <begin position="327"/>
        <end position="337"/>
    </location>
</feature>
<sequence>MRLAHLNFGAIKQAARDGVMEGLHLTKSDLAQDYSCEVCEVAKARRMSYKNTKPYRAHVPLERVHIDKGGPITPPTFGGKRHYELYVDEGSRFMWLFLLTSKSESFDNFKKFHVTVERQHDYKLKTIMTDNAKEYMSKELNAYCKGIGIEQLYTNPYSPEENCVVVKSNYTVMNKVRCILQASGMDKVYWGEALNYVVYTENRNPTKALGGKTPFEALYGRKPNIDHLRPFGCTAFAFIDKAKRAKLNPRAIKCVFVGYASQHKSYRLIDCDSGQLIQCRSATFTEDSVPANDKNVQFNDQITTVPLQDYPSENVEVEDEEDVKAVSTHQQHSTQVSVGAPIVDTDRDPSASSQPSEGQVSDTDHEEHVSSDQESSDSDVEPENPTGLEEGVGVENGQFQGFSFEIRQFQGPRLEKGRSQGPGSKNGGSKPTQGRKVS</sequence>
<dbReference type="Pfam" id="PF25597">
    <property type="entry name" value="SH3_retrovirus"/>
    <property type="match status" value="1"/>
</dbReference>
<evidence type="ECO:0000256" key="5">
    <source>
        <dbReference type="ARBA" id="ARBA00022842"/>
    </source>
</evidence>
<evidence type="ECO:0000313" key="12">
    <source>
        <dbReference type="EMBL" id="KAF0706640.1"/>
    </source>
</evidence>
<dbReference type="PANTHER" id="PTHR42648:SF11">
    <property type="entry name" value="TRANSPOSON TY4-P GAG-POL POLYPROTEIN"/>
    <property type="match status" value="1"/>
</dbReference>
<dbReference type="PROSITE" id="PS50994">
    <property type="entry name" value="INTEGRASE"/>
    <property type="match status" value="1"/>
</dbReference>
<gene>
    <name evidence="13" type="primary">Aste57867_6720</name>
    <name evidence="12" type="ORF">As57867_006700</name>
    <name evidence="13" type="ORF">ASTE57867_6720</name>
</gene>
<keyword evidence="5" id="KW-0460">Magnesium</keyword>
<keyword evidence="8" id="KW-0808">Transferase</keyword>
<feature type="region of interest" description="Disordered" evidence="10">
    <location>
        <begin position="320"/>
        <end position="438"/>
    </location>
</feature>
<dbReference type="EMBL" id="VJMH01003192">
    <property type="protein sequence ID" value="KAF0706640.1"/>
    <property type="molecule type" value="Genomic_DNA"/>
</dbReference>
<dbReference type="OrthoDB" id="124043at2759"/>
<dbReference type="GO" id="GO:0046872">
    <property type="term" value="F:metal ion binding"/>
    <property type="evidence" value="ECO:0007669"/>
    <property type="project" value="UniProtKB-KW"/>
</dbReference>
<keyword evidence="9" id="KW-0233">DNA recombination</keyword>
<dbReference type="InterPro" id="IPR001584">
    <property type="entry name" value="Integrase_cat-core"/>
</dbReference>
<reference evidence="13 14" key="1">
    <citation type="submission" date="2019-03" db="EMBL/GenBank/DDBJ databases">
        <authorList>
            <person name="Gaulin E."/>
            <person name="Dumas B."/>
        </authorList>
    </citation>
    <scope>NUCLEOTIDE SEQUENCE [LARGE SCALE GENOMIC DNA]</scope>
    <source>
        <strain evidence="13">CBS 568.67</strain>
    </source>
</reference>
<protein>
    <submittedName>
        <fullName evidence="13">Aste57867_6720 protein</fullName>
    </submittedName>
</protein>
<evidence type="ECO:0000313" key="14">
    <source>
        <dbReference type="Proteomes" id="UP000332933"/>
    </source>
</evidence>
<evidence type="ECO:0000313" key="13">
    <source>
        <dbReference type="EMBL" id="VFT83688.1"/>
    </source>
</evidence>
<evidence type="ECO:0000256" key="2">
    <source>
        <dbReference type="ARBA" id="ARBA00022723"/>
    </source>
</evidence>
<dbReference type="GO" id="GO:0016787">
    <property type="term" value="F:hydrolase activity"/>
    <property type="evidence" value="ECO:0007669"/>
    <property type="project" value="UniProtKB-KW"/>
</dbReference>
<feature type="compositionally biased region" description="Polar residues" evidence="10">
    <location>
        <begin position="421"/>
        <end position="432"/>
    </location>
</feature>
<dbReference type="Proteomes" id="UP000332933">
    <property type="component" value="Unassembled WGS sequence"/>
</dbReference>
<feature type="compositionally biased region" description="Polar residues" evidence="10">
    <location>
        <begin position="350"/>
        <end position="361"/>
    </location>
</feature>
<dbReference type="InterPro" id="IPR012337">
    <property type="entry name" value="RNaseH-like_sf"/>
</dbReference>
<keyword evidence="1" id="KW-0540">Nuclease</keyword>
<evidence type="ECO:0000256" key="1">
    <source>
        <dbReference type="ARBA" id="ARBA00022722"/>
    </source>
</evidence>
<keyword evidence="2" id="KW-0479">Metal-binding</keyword>
<evidence type="ECO:0000256" key="10">
    <source>
        <dbReference type="SAM" id="MobiDB-lite"/>
    </source>
</evidence>
<evidence type="ECO:0000256" key="3">
    <source>
        <dbReference type="ARBA" id="ARBA00022759"/>
    </source>
</evidence>
<dbReference type="GO" id="GO:0003964">
    <property type="term" value="F:RNA-directed DNA polymerase activity"/>
    <property type="evidence" value="ECO:0007669"/>
    <property type="project" value="UniProtKB-KW"/>
</dbReference>
<keyword evidence="8" id="KW-0548">Nucleotidyltransferase</keyword>
<keyword evidence="4" id="KW-0378">Hydrolase</keyword>
<keyword evidence="6" id="KW-0229">DNA integration</keyword>
<accession>A0A485KFY9</accession>
<dbReference type="InterPro" id="IPR057670">
    <property type="entry name" value="SH3_retrovirus"/>
</dbReference>
<keyword evidence="8" id="KW-0239">DNA-directed DNA polymerase</keyword>
<feature type="domain" description="Integrase catalytic" evidence="11">
    <location>
        <begin position="56"/>
        <end position="222"/>
    </location>
</feature>
<dbReference type="GO" id="GO:0004519">
    <property type="term" value="F:endonuclease activity"/>
    <property type="evidence" value="ECO:0007669"/>
    <property type="project" value="UniProtKB-KW"/>
</dbReference>
<reference evidence="12" key="2">
    <citation type="submission" date="2019-06" db="EMBL/GenBank/DDBJ databases">
        <title>Genomics analysis of Aphanomyces spp. identifies a new class of oomycete effector associated with host adaptation.</title>
        <authorList>
            <person name="Gaulin E."/>
        </authorList>
    </citation>
    <scope>NUCLEOTIDE SEQUENCE</scope>
    <source>
        <strain evidence="12">CBS 578.67</strain>
    </source>
</reference>
<dbReference type="GO" id="GO:0003887">
    <property type="term" value="F:DNA-directed DNA polymerase activity"/>
    <property type="evidence" value="ECO:0007669"/>
    <property type="project" value="UniProtKB-KW"/>
</dbReference>
<dbReference type="GO" id="GO:0006310">
    <property type="term" value="P:DNA recombination"/>
    <property type="evidence" value="ECO:0007669"/>
    <property type="project" value="UniProtKB-KW"/>
</dbReference>
<organism evidence="13 14">
    <name type="scientific">Aphanomyces stellatus</name>
    <dbReference type="NCBI Taxonomy" id="120398"/>
    <lineage>
        <taxon>Eukaryota</taxon>
        <taxon>Sar</taxon>
        <taxon>Stramenopiles</taxon>
        <taxon>Oomycota</taxon>
        <taxon>Saprolegniomycetes</taxon>
        <taxon>Saprolegniales</taxon>
        <taxon>Verrucalvaceae</taxon>
        <taxon>Aphanomyces</taxon>
    </lineage>
</organism>
<evidence type="ECO:0000256" key="9">
    <source>
        <dbReference type="ARBA" id="ARBA00023172"/>
    </source>
</evidence>
<evidence type="ECO:0000256" key="4">
    <source>
        <dbReference type="ARBA" id="ARBA00022801"/>
    </source>
</evidence>
<evidence type="ECO:0000259" key="11">
    <source>
        <dbReference type="PROSITE" id="PS50994"/>
    </source>
</evidence>
<feature type="compositionally biased region" description="Basic and acidic residues" evidence="10">
    <location>
        <begin position="362"/>
        <end position="371"/>
    </location>
</feature>
<dbReference type="EMBL" id="CAADRA010003204">
    <property type="protein sequence ID" value="VFT83688.1"/>
    <property type="molecule type" value="Genomic_DNA"/>
</dbReference>
<dbReference type="Gene3D" id="3.30.420.10">
    <property type="entry name" value="Ribonuclease H-like superfamily/Ribonuclease H"/>
    <property type="match status" value="1"/>
</dbReference>
<dbReference type="PANTHER" id="PTHR42648">
    <property type="entry name" value="TRANSPOSASE, PUTATIVE-RELATED"/>
    <property type="match status" value="1"/>
</dbReference>